<dbReference type="PANTHER" id="PTHR24012">
    <property type="entry name" value="RNA BINDING PROTEIN"/>
    <property type="match status" value="1"/>
</dbReference>
<dbReference type="SMART" id="SM00360">
    <property type="entry name" value="RRM"/>
    <property type="match status" value="4"/>
</dbReference>
<dbReference type="CDD" id="cd12299">
    <property type="entry name" value="RRM4_Prp24"/>
    <property type="match status" value="1"/>
</dbReference>
<dbReference type="OrthoDB" id="360390at2759"/>
<dbReference type="Gene3D" id="1.25.40.10">
    <property type="entry name" value="Tetratricopeptide repeat domain"/>
    <property type="match status" value="1"/>
</dbReference>
<dbReference type="AlphaFoldDB" id="A0A167V1H7"/>
<dbReference type="InterPro" id="IPR003107">
    <property type="entry name" value="HAT"/>
</dbReference>
<feature type="compositionally biased region" description="Basic and acidic residues" evidence="4">
    <location>
        <begin position="871"/>
        <end position="880"/>
    </location>
</feature>
<dbReference type="InterPro" id="IPR000504">
    <property type="entry name" value="RRM_dom"/>
</dbReference>
<keyword evidence="2 3" id="KW-0694">RNA-binding</keyword>
<gene>
    <name evidence="6" type="ORF">AAP_06096</name>
</gene>
<feature type="compositionally biased region" description="Polar residues" evidence="4">
    <location>
        <begin position="859"/>
        <end position="870"/>
    </location>
</feature>
<dbReference type="GO" id="GO:0006396">
    <property type="term" value="P:RNA processing"/>
    <property type="evidence" value="ECO:0007669"/>
    <property type="project" value="InterPro"/>
</dbReference>
<reference evidence="6 7" key="1">
    <citation type="journal article" date="2016" name="Genome Biol. Evol.">
        <title>Divergent and convergent evolution of fungal pathogenicity.</title>
        <authorList>
            <person name="Shang Y."/>
            <person name="Xiao G."/>
            <person name="Zheng P."/>
            <person name="Cen K."/>
            <person name="Zhan S."/>
            <person name="Wang C."/>
        </authorList>
    </citation>
    <scope>NUCLEOTIDE SEQUENCE [LARGE SCALE GENOMIC DNA]</scope>
    <source>
        <strain evidence="6 7">ARSEF 7405</strain>
    </source>
</reference>
<dbReference type="GO" id="GO:0003723">
    <property type="term" value="F:RNA binding"/>
    <property type="evidence" value="ECO:0007669"/>
    <property type="project" value="UniProtKB-UniRule"/>
</dbReference>
<feature type="compositionally biased region" description="Gly residues" evidence="4">
    <location>
        <begin position="838"/>
        <end position="849"/>
    </location>
</feature>
<protein>
    <submittedName>
        <fullName evidence="6">Nucleotide-binding, alpha-beta plait</fullName>
    </submittedName>
</protein>
<dbReference type="VEuPathDB" id="FungiDB:AAP_06096"/>
<feature type="domain" description="RRM" evidence="5">
    <location>
        <begin position="726"/>
        <end position="798"/>
    </location>
</feature>
<dbReference type="PROSITE" id="PS50102">
    <property type="entry name" value="RRM"/>
    <property type="match status" value="4"/>
</dbReference>
<organism evidence="6 7">
    <name type="scientific">Ascosphaera apis ARSEF 7405</name>
    <dbReference type="NCBI Taxonomy" id="392613"/>
    <lineage>
        <taxon>Eukaryota</taxon>
        <taxon>Fungi</taxon>
        <taxon>Dikarya</taxon>
        <taxon>Ascomycota</taxon>
        <taxon>Pezizomycotina</taxon>
        <taxon>Eurotiomycetes</taxon>
        <taxon>Eurotiomycetidae</taxon>
        <taxon>Onygenales</taxon>
        <taxon>Ascosphaeraceae</taxon>
        <taxon>Ascosphaera</taxon>
    </lineage>
</organism>
<dbReference type="InterPro" id="IPR012677">
    <property type="entry name" value="Nucleotide-bd_a/b_plait_sf"/>
</dbReference>
<dbReference type="SUPFAM" id="SSF48452">
    <property type="entry name" value="TPR-like"/>
    <property type="match status" value="1"/>
</dbReference>
<dbReference type="Gene3D" id="3.30.70.330">
    <property type="match status" value="4"/>
</dbReference>
<dbReference type="InterPro" id="IPR011990">
    <property type="entry name" value="TPR-like_helical_dom_sf"/>
</dbReference>
<feature type="region of interest" description="Disordered" evidence="4">
    <location>
        <begin position="357"/>
        <end position="377"/>
    </location>
</feature>
<dbReference type="Proteomes" id="UP000242877">
    <property type="component" value="Unassembled WGS sequence"/>
</dbReference>
<evidence type="ECO:0000256" key="2">
    <source>
        <dbReference type="ARBA" id="ARBA00022884"/>
    </source>
</evidence>
<evidence type="ECO:0000313" key="7">
    <source>
        <dbReference type="Proteomes" id="UP000242877"/>
    </source>
</evidence>
<evidence type="ECO:0000259" key="5">
    <source>
        <dbReference type="PROSITE" id="PS50102"/>
    </source>
</evidence>
<dbReference type="Pfam" id="PF00076">
    <property type="entry name" value="RRM_1"/>
    <property type="match status" value="3"/>
</dbReference>
<feature type="region of interest" description="Disordered" evidence="4">
    <location>
        <begin position="812"/>
        <end position="889"/>
    </location>
</feature>
<feature type="domain" description="RRM" evidence="5">
    <location>
        <begin position="617"/>
        <end position="693"/>
    </location>
</feature>
<dbReference type="SUPFAM" id="SSF54928">
    <property type="entry name" value="RNA-binding domain, RBD"/>
    <property type="match status" value="3"/>
</dbReference>
<sequence>MVDAKAKSAIARAQWDRREFQELSLKRAMDNGDSTTEYNIFVDYINWELAQDRRHHHTSFELICAIYERALLRFPCDVNFWNDYILFIIEEKLLEESRAESRRSQAHRRSQRTPKSMAPTIDRATRHCPWSGTLWSQYILSAERECNNFEFISYIKHKATGTGILEAAGIVELAKVWTTYCSYLHRRAFEADSTDEHHGMAEVGIRSALEDLRAIYEKDKSNVAANEALFRLERMYIQYLSDTGSYDTARERFKMLASSQGHKYEFWISYYFWELQCWAKFSPSDGTSTQRRTDPPGYATAVLKLALNHAGRDLDWPQRIISVYLAHCEDYESADEMQIAIIVVKKALRELDKRRQTRRLNVTNPNEATRHQDSHPTVSPLERFKLEESADNYAISKRKRETEDSMAALAAKRARATPEVESAQMIPQLPPKRDRENASVIARGLPPDVAAGRVKQFFRDCGRIKSMKILPQDVPPGNDGSPSCIAVIEFETYEDALSAITRDQKPLNGYVVTVQPYVGATLYVTNFPPEMADDKSMRELFSPYGDIIEIRFPSLRYNPHRRFCYVQFASAEAAHQAVTGAHGTKMTSLDGKVLDLYVQISDPSRKHERSDASREGREIHVSNLIYSAEEADLYRIFERCGAIESARVPKKVDGSGKGFGFVLFEAPEAAQTALTMEDTEFRGRKLHIRLSTQGGPKHSTTAILHTKKGEKGAEDLLKDDIPPAARTIALMNVPDTVNDSRIRRLAEEYGPLVKLSLRPDHAGAILEFANENDAGKCGLGLDGINIDGQNIRVGNVKDMLSQNPIVREAPGVKVESQGGPKSTLLSIPSAPIRRPQRPGGGTGRRGGLGLKRFAVGSAQAETNEMQPSTKSNRDFKKLLEQSRSSQQKR</sequence>
<dbReference type="InterPro" id="IPR034397">
    <property type="entry name" value="Prp24_RRM1"/>
</dbReference>
<dbReference type="CDD" id="cd12296">
    <property type="entry name" value="RRM1_Prp24"/>
    <property type="match status" value="1"/>
</dbReference>
<evidence type="ECO:0000313" key="6">
    <source>
        <dbReference type="EMBL" id="KZZ86906.1"/>
    </source>
</evidence>
<evidence type="ECO:0000256" key="3">
    <source>
        <dbReference type="PROSITE-ProRule" id="PRU00176"/>
    </source>
</evidence>
<dbReference type="InterPro" id="IPR031766">
    <property type="entry name" value="RRM_occluded"/>
</dbReference>
<keyword evidence="1" id="KW-0677">Repeat</keyword>
<dbReference type="InterPro" id="IPR035979">
    <property type="entry name" value="RBD_domain_sf"/>
</dbReference>
<dbReference type="EMBL" id="AZGZ01000043">
    <property type="protein sequence ID" value="KZZ86906.1"/>
    <property type="molecule type" value="Genomic_DNA"/>
</dbReference>
<comment type="caution">
    <text evidence="6">The sequence shown here is derived from an EMBL/GenBank/DDBJ whole genome shotgun (WGS) entry which is preliminary data.</text>
</comment>
<proteinExistence type="predicted"/>
<feature type="domain" description="RRM" evidence="5">
    <location>
        <begin position="438"/>
        <end position="529"/>
    </location>
</feature>
<feature type="domain" description="RRM" evidence="5">
    <location>
        <begin position="520"/>
        <end position="603"/>
    </location>
</feature>
<name>A0A167V1H7_9EURO</name>
<keyword evidence="7" id="KW-1185">Reference proteome</keyword>
<dbReference type="Pfam" id="PF16842">
    <property type="entry name" value="RRM_occluded"/>
    <property type="match status" value="1"/>
</dbReference>
<evidence type="ECO:0000256" key="4">
    <source>
        <dbReference type="SAM" id="MobiDB-lite"/>
    </source>
</evidence>
<dbReference type="SMART" id="SM00386">
    <property type="entry name" value="HAT"/>
    <property type="match status" value="2"/>
</dbReference>
<accession>A0A167V1H7</accession>
<evidence type="ECO:0000256" key="1">
    <source>
        <dbReference type="ARBA" id="ARBA00022737"/>
    </source>
</evidence>